<dbReference type="GO" id="GO:0016301">
    <property type="term" value="F:kinase activity"/>
    <property type="evidence" value="ECO:0007669"/>
    <property type="project" value="UniProtKB-KW"/>
</dbReference>
<dbReference type="InterPro" id="IPR000600">
    <property type="entry name" value="ROK"/>
</dbReference>
<evidence type="ECO:0000313" key="3">
    <source>
        <dbReference type="Proteomes" id="UP000289856"/>
    </source>
</evidence>
<organism evidence="2 3">
    <name type="scientific">Cohnella abietis</name>
    <dbReference type="NCBI Taxonomy" id="2507935"/>
    <lineage>
        <taxon>Bacteria</taxon>
        <taxon>Bacillati</taxon>
        <taxon>Bacillota</taxon>
        <taxon>Bacilli</taxon>
        <taxon>Bacillales</taxon>
        <taxon>Paenibacillaceae</taxon>
        <taxon>Cohnella</taxon>
    </lineage>
</organism>
<accession>A0A3T1CYR3</accession>
<dbReference type="SUPFAM" id="SSF53067">
    <property type="entry name" value="Actin-like ATPase domain"/>
    <property type="match status" value="1"/>
</dbReference>
<dbReference type="InterPro" id="IPR043129">
    <property type="entry name" value="ATPase_NBD"/>
</dbReference>
<reference evidence="2 3" key="1">
    <citation type="submission" date="2019-01" db="EMBL/GenBank/DDBJ databases">
        <title>Complete genome sequence of Cohnella hallensis HS21 isolated from Korean fir (Abies koreana) rhizospheric soil.</title>
        <authorList>
            <person name="Jiang L."/>
            <person name="Kang S.W."/>
            <person name="Kim S."/>
            <person name="Jung J."/>
            <person name="Kim C.Y."/>
            <person name="Kim D.H."/>
            <person name="Kim S.W."/>
            <person name="Lee J."/>
        </authorList>
    </citation>
    <scope>NUCLEOTIDE SEQUENCE [LARGE SCALE GENOMIC DNA]</scope>
    <source>
        <strain evidence="2 3">HS21</strain>
    </source>
</reference>
<evidence type="ECO:0000313" key="2">
    <source>
        <dbReference type="EMBL" id="BBI30997.1"/>
    </source>
</evidence>
<proteinExistence type="inferred from homology"/>
<dbReference type="Proteomes" id="UP000289856">
    <property type="component" value="Chromosome"/>
</dbReference>
<dbReference type="KEGG" id="cohn:KCTCHS21_03960"/>
<dbReference type="RefSeq" id="WP_130604884.1">
    <property type="nucleotide sequence ID" value="NZ_AP019400.1"/>
</dbReference>
<protein>
    <submittedName>
        <fullName evidence="2">Sugar kinase</fullName>
    </submittedName>
</protein>
<name>A0A3T1CYR3_9BACL</name>
<dbReference type="EMBL" id="AP019400">
    <property type="protein sequence ID" value="BBI30997.1"/>
    <property type="molecule type" value="Genomic_DNA"/>
</dbReference>
<dbReference type="PANTHER" id="PTHR18964">
    <property type="entry name" value="ROK (REPRESSOR, ORF, KINASE) FAMILY"/>
    <property type="match status" value="1"/>
</dbReference>
<gene>
    <name evidence="2" type="ORF">KCTCHS21_03960</name>
</gene>
<keyword evidence="3" id="KW-1185">Reference proteome</keyword>
<keyword evidence="2" id="KW-0808">Transferase</keyword>
<sequence>MEKSVLAVDLGGTKILIGEVSLDGEVLGSKIYESTVISQEQAFETLAAGLRDYIKHVGLRREAAAIGIGVVGRVNTREGIWLEIDPSRSQPIELAQKISELFEMPCTIGNDVYCATLAEQKWGCGTYSDNFIYMNIGTGIAARCVVNGEPIIGGHFNAGEVGHHVVDYDSDVQCLCGRKGCVEPLASGLGMHNRIVALKPSYPDSAIVIPNEGRVGVEEIFAGYDHGDPLCTEVVDTALQAVAETIMNMVRFSDPDTVVLGGGVVSGSWFMDKLQSRLQAKTMRFVINGVKKTAIDEAYIGLKGASRLAIRTMSKLEA</sequence>
<comment type="similarity">
    <text evidence="1">Belongs to the ROK (NagC/XylR) family.</text>
</comment>
<dbReference type="OrthoDB" id="9796533at2"/>
<dbReference type="Gene3D" id="3.30.420.40">
    <property type="match status" value="2"/>
</dbReference>
<dbReference type="AlphaFoldDB" id="A0A3T1CYR3"/>
<dbReference type="Pfam" id="PF00480">
    <property type="entry name" value="ROK"/>
    <property type="match status" value="1"/>
</dbReference>
<keyword evidence="2" id="KW-0418">Kinase</keyword>
<dbReference type="PANTHER" id="PTHR18964:SF149">
    <property type="entry name" value="BIFUNCTIONAL UDP-N-ACETYLGLUCOSAMINE 2-EPIMERASE_N-ACETYLMANNOSAMINE KINASE"/>
    <property type="match status" value="1"/>
</dbReference>
<evidence type="ECO:0000256" key="1">
    <source>
        <dbReference type="ARBA" id="ARBA00006479"/>
    </source>
</evidence>